<dbReference type="GO" id="GO:0016787">
    <property type="term" value="F:hydrolase activity"/>
    <property type="evidence" value="ECO:0007669"/>
    <property type="project" value="UniProtKB-KW"/>
</dbReference>
<keyword evidence="5" id="KW-1185">Reference proteome</keyword>
<proteinExistence type="inferred from homology"/>
<dbReference type="EMBL" id="JACAZI010000028">
    <property type="protein sequence ID" value="KAF7333867.1"/>
    <property type="molecule type" value="Genomic_DNA"/>
</dbReference>
<evidence type="ECO:0000256" key="2">
    <source>
        <dbReference type="ARBA" id="ARBA00022801"/>
    </source>
</evidence>
<keyword evidence="2 4" id="KW-0378">Hydrolase</keyword>
<accession>A0A8H7CFB2</accession>
<dbReference type="Proteomes" id="UP000620124">
    <property type="component" value="Unassembled WGS sequence"/>
</dbReference>
<evidence type="ECO:0000259" key="3">
    <source>
        <dbReference type="Pfam" id="PF00561"/>
    </source>
</evidence>
<dbReference type="OrthoDB" id="425534at2759"/>
<dbReference type="PANTHER" id="PTHR43248:SF25">
    <property type="entry name" value="AB HYDROLASE-1 DOMAIN-CONTAINING PROTEIN-RELATED"/>
    <property type="match status" value="1"/>
</dbReference>
<dbReference type="AlphaFoldDB" id="A0A8H7CFB2"/>
<dbReference type="Pfam" id="PF00561">
    <property type="entry name" value="Abhydrolase_1"/>
    <property type="match status" value="1"/>
</dbReference>
<reference evidence="4" key="1">
    <citation type="submission" date="2020-05" db="EMBL/GenBank/DDBJ databases">
        <title>Mycena genomes resolve the evolution of fungal bioluminescence.</title>
        <authorList>
            <person name="Tsai I.J."/>
        </authorList>
    </citation>
    <scope>NUCLEOTIDE SEQUENCE</scope>
    <source>
        <strain evidence="4">CCC161011</strain>
    </source>
</reference>
<evidence type="ECO:0000313" key="4">
    <source>
        <dbReference type="EMBL" id="KAF7333867.1"/>
    </source>
</evidence>
<dbReference type="SUPFAM" id="SSF53474">
    <property type="entry name" value="alpha/beta-Hydrolases"/>
    <property type="match status" value="1"/>
</dbReference>
<protein>
    <submittedName>
        <fullName evidence="4">AB hydrolase-1 domain-containing protein</fullName>
    </submittedName>
</protein>
<dbReference type="InterPro" id="IPR051601">
    <property type="entry name" value="Serine_prot/Carboxylest_S33"/>
</dbReference>
<comment type="similarity">
    <text evidence="1">Belongs to the peptidase S33 family.</text>
</comment>
<sequence length="533" mass="58171">MVSLTKSIAVGVIRFSSIVAADSDFDWRTFAASEILSWTACYAGFECSRLIVPLDYASPSSGNASIAITRYPANRSTSEYRGPVLLNPGGPGGSGVDYVVAVGADIATVLGDGFDIVGFDPRGSSFQPLIKQLANYVERELWIPAAFNAVYPSLNESEDALAQQWAKVQIQGQLAVERNQNYMQHITTDNTARDMLRITEAFGWDKLQYWGISYGSALGSTFASMFPDKVGRVVIDGVLDMNSWYSGNMTNELVDTDKALQIFIDACFAAGPHSCAYYAPSTADISTNLNDLMASIKTQPVPVITPTSYSVFGYTLLRNAIFDAITTPFQFFAPLAQGLADLAKGNASTLYTNFFEVPPFECEAGSNNSLPFHENSYEASAAINCGDSTPVNDSVSQLQAYYSAAQEVANLADLSSNLRVICSGWKIHRKDRFTNRTFRGLQYLLPTPAHWEYSRSRNSNLRRTAALFPGSVLLTLDAVAHTSVGAPSTCVLGYLGQYFRNGTFLQKGQCVLRTTPSSHRIMLNLPPMFRDGI</sequence>
<evidence type="ECO:0000256" key="1">
    <source>
        <dbReference type="ARBA" id="ARBA00010088"/>
    </source>
</evidence>
<organism evidence="4 5">
    <name type="scientific">Mycena venus</name>
    <dbReference type="NCBI Taxonomy" id="2733690"/>
    <lineage>
        <taxon>Eukaryota</taxon>
        <taxon>Fungi</taxon>
        <taxon>Dikarya</taxon>
        <taxon>Basidiomycota</taxon>
        <taxon>Agaricomycotina</taxon>
        <taxon>Agaricomycetes</taxon>
        <taxon>Agaricomycetidae</taxon>
        <taxon>Agaricales</taxon>
        <taxon>Marasmiineae</taxon>
        <taxon>Mycenaceae</taxon>
        <taxon>Mycena</taxon>
    </lineage>
</organism>
<feature type="domain" description="AB hydrolase-1" evidence="3">
    <location>
        <begin position="83"/>
        <end position="244"/>
    </location>
</feature>
<dbReference type="InterPro" id="IPR000073">
    <property type="entry name" value="AB_hydrolase_1"/>
</dbReference>
<name>A0A8H7CFB2_9AGAR</name>
<comment type="caution">
    <text evidence="4">The sequence shown here is derived from an EMBL/GenBank/DDBJ whole genome shotgun (WGS) entry which is preliminary data.</text>
</comment>
<dbReference type="Gene3D" id="3.40.50.1820">
    <property type="entry name" value="alpha/beta hydrolase"/>
    <property type="match status" value="1"/>
</dbReference>
<evidence type="ECO:0000313" key="5">
    <source>
        <dbReference type="Proteomes" id="UP000620124"/>
    </source>
</evidence>
<dbReference type="PANTHER" id="PTHR43248">
    <property type="entry name" value="2-SUCCINYL-6-HYDROXY-2,4-CYCLOHEXADIENE-1-CARBOXYLATE SYNTHASE"/>
    <property type="match status" value="1"/>
</dbReference>
<dbReference type="InterPro" id="IPR029058">
    <property type="entry name" value="AB_hydrolase_fold"/>
</dbReference>
<gene>
    <name evidence="4" type="ORF">MVEN_02343800</name>
</gene>